<evidence type="ECO:0000313" key="2">
    <source>
        <dbReference type="Proteomes" id="UP000299102"/>
    </source>
</evidence>
<proteinExistence type="predicted"/>
<gene>
    <name evidence="1" type="ORF">EVAR_865_1</name>
</gene>
<accession>A0A4C1SGL3</accession>
<dbReference type="Proteomes" id="UP000299102">
    <property type="component" value="Unassembled WGS sequence"/>
</dbReference>
<comment type="caution">
    <text evidence="1">The sequence shown here is derived from an EMBL/GenBank/DDBJ whole genome shotgun (WGS) entry which is preliminary data.</text>
</comment>
<protein>
    <submittedName>
        <fullName evidence="1">Uncharacterized protein</fullName>
    </submittedName>
</protein>
<organism evidence="1 2">
    <name type="scientific">Eumeta variegata</name>
    <name type="common">Bagworm moth</name>
    <name type="synonym">Eumeta japonica</name>
    <dbReference type="NCBI Taxonomy" id="151549"/>
    <lineage>
        <taxon>Eukaryota</taxon>
        <taxon>Metazoa</taxon>
        <taxon>Ecdysozoa</taxon>
        <taxon>Arthropoda</taxon>
        <taxon>Hexapoda</taxon>
        <taxon>Insecta</taxon>
        <taxon>Pterygota</taxon>
        <taxon>Neoptera</taxon>
        <taxon>Endopterygota</taxon>
        <taxon>Lepidoptera</taxon>
        <taxon>Glossata</taxon>
        <taxon>Ditrysia</taxon>
        <taxon>Tineoidea</taxon>
        <taxon>Psychidae</taxon>
        <taxon>Oiketicinae</taxon>
        <taxon>Eumeta</taxon>
    </lineage>
</organism>
<dbReference type="EMBL" id="BGZK01000005">
    <property type="protein sequence ID" value="GBP00250.1"/>
    <property type="molecule type" value="Genomic_DNA"/>
</dbReference>
<dbReference type="AlphaFoldDB" id="A0A4C1SGL3"/>
<reference evidence="1 2" key="1">
    <citation type="journal article" date="2019" name="Commun. Biol.">
        <title>The bagworm genome reveals a unique fibroin gene that provides high tensile strength.</title>
        <authorList>
            <person name="Kono N."/>
            <person name="Nakamura H."/>
            <person name="Ohtoshi R."/>
            <person name="Tomita M."/>
            <person name="Numata K."/>
            <person name="Arakawa K."/>
        </authorList>
    </citation>
    <scope>NUCLEOTIDE SEQUENCE [LARGE SCALE GENOMIC DNA]</scope>
</reference>
<keyword evidence="2" id="KW-1185">Reference proteome</keyword>
<name>A0A4C1SGL3_EUMVA</name>
<evidence type="ECO:0000313" key="1">
    <source>
        <dbReference type="EMBL" id="GBP00250.1"/>
    </source>
</evidence>
<sequence length="202" mass="22152">MIHAFQFSVGRTAARRPRTLRPILSVNNSRGCTFSFRGLFARRRRSGGGSSLERASTSSATRARPSWADAVVTLATTIANGLRSNGQRRALISKVPQTEIFVGDYASALQFAQLDAVTPERLSALRPLTLAMSDIHTDTDHITCVYEHPIKISFANNLLLVRYVARPRARPTVARGELTQWKVAPESGPALTALISYAFTLL</sequence>